<keyword evidence="1" id="KW-0812">Transmembrane</keyword>
<dbReference type="AlphaFoldDB" id="A0A8D0U8C3"/>
<accession>A0A8D0U8C3</accession>
<dbReference type="Ensembl" id="ENSSSCT00015079663.1">
    <property type="protein sequence ID" value="ENSSSCP00015032172.1"/>
    <property type="gene ID" value="ENSSSCG00015059704.1"/>
</dbReference>
<evidence type="ECO:0000313" key="3">
    <source>
        <dbReference type="Proteomes" id="UP000694726"/>
    </source>
</evidence>
<name>A0A8D0U8C3_PIG</name>
<proteinExistence type="predicted"/>
<evidence type="ECO:0000313" key="2">
    <source>
        <dbReference type="Ensembl" id="ENSSSCP00015032172.1"/>
    </source>
</evidence>
<evidence type="ECO:0000256" key="1">
    <source>
        <dbReference type="SAM" id="Phobius"/>
    </source>
</evidence>
<reference evidence="2" key="1">
    <citation type="submission" date="2025-08" db="UniProtKB">
        <authorList>
            <consortium name="Ensembl"/>
        </authorList>
    </citation>
    <scope>IDENTIFICATION</scope>
</reference>
<organism evidence="2 3">
    <name type="scientific">Sus scrofa</name>
    <name type="common">Pig</name>
    <dbReference type="NCBI Taxonomy" id="9823"/>
    <lineage>
        <taxon>Eukaryota</taxon>
        <taxon>Metazoa</taxon>
        <taxon>Chordata</taxon>
        <taxon>Craniata</taxon>
        <taxon>Vertebrata</taxon>
        <taxon>Euteleostomi</taxon>
        <taxon>Mammalia</taxon>
        <taxon>Eutheria</taxon>
        <taxon>Laurasiatheria</taxon>
        <taxon>Artiodactyla</taxon>
        <taxon>Suina</taxon>
        <taxon>Suidae</taxon>
        <taxon>Sus</taxon>
    </lineage>
</organism>
<keyword evidence="1" id="KW-1133">Transmembrane helix</keyword>
<sequence>MHRNGIAGSYNNYIVNFLRNLHTVFHSGCTNLHSHQLCKGVPFSPHPFQHLLFVDFLMMVILAGIRLYLTVVLICISLVISDVEHPLMFLFSFFFFFASCMFSLEKCLFRYSAHFLMGFFFLLLL</sequence>
<keyword evidence="1" id="KW-0472">Membrane</keyword>
<dbReference type="Proteomes" id="UP000694726">
    <property type="component" value="Unplaced"/>
</dbReference>
<protein>
    <submittedName>
        <fullName evidence="2">Uncharacterized protein</fullName>
    </submittedName>
</protein>
<feature type="transmembrane region" description="Helical" evidence="1">
    <location>
        <begin position="86"/>
        <end position="103"/>
    </location>
</feature>
<feature type="transmembrane region" description="Helical" evidence="1">
    <location>
        <begin position="56"/>
        <end position="80"/>
    </location>
</feature>